<evidence type="ECO:0008006" key="4">
    <source>
        <dbReference type="Google" id="ProtNLM"/>
    </source>
</evidence>
<dbReference type="Proteomes" id="UP001195422">
    <property type="component" value="Unassembled WGS sequence"/>
</dbReference>
<evidence type="ECO:0000256" key="1">
    <source>
        <dbReference type="SAM" id="Phobius"/>
    </source>
</evidence>
<name>A0ABS4XPU1_GLUPR</name>
<evidence type="ECO:0000313" key="3">
    <source>
        <dbReference type="Proteomes" id="UP001195422"/>
    </source>
</evidence>
<feature type="transmembrane region" description="Helical" evidence="1">
    <location>
        <begin position="31"/>
        <end position="51"/>
    </location>
</feature>
<dbReference type="EMBL" id="JAGIOJ010000001">
    <property type="protein sequence ID" value="MBP2398519.1"/>
    <property type="molecule type" value="Genomic_DNA"/>
</dbReference>
<feature type="transmembrane region" description="Helical" evidence="1">
    <location>
        <begin position="321"/>
        <end position="339"/>
    </location>
</feature>
<feature type="transmembrane region" description="Helical" evidence="1">
    <location>
        <begin position="157"/>
        <end position="178"/>
    </location>
</feature>
<reference evidence="2 3" key="1">
    <citation type="submission" date="2021-03" db="EMBL/GenBank/DDBJ databases">
        <title>Sequencing the genomes of 1000 actinobacteria strains.</title>
        <authorList>
            <person name="Klenk H.-P."/>
        </authorList>
    </citation>
    <scope>NUCLEOTIDE SEQUENCE [LARGE SCALE GENOMIC DNA]</scope>
    <source>
        <strain evidence="2 3">DSM 20168</strain>
    </source>
</reference>
<sequence length="436" mass="46403">MSREKKPMKAVMLRLRNGWPMPLALQGVFEMLQSVVFCLALIALPLVAVYFSGGFLEDSFEVILQFAGFVWLLIHGVPIEVFNVGPDTDPSSMTGWLTLMPLGLSLLPFLFCLRAGRRIARASYTDQLWQGLLGAVVAYGAIGTGVGFLVANDYGRVNILAATFIPLVIASLGLLIGARREAGSWGRLFGMDTAAYLHSISPHRRWAGSYVWHVVVSGFMGYVAAVGISGILLTITLGLHWTEVANVYQELRPGPIGSAALTLLQLALIPNAVFWVLSWISGGGFSLGAGSTLSTLETTVGPLPSIPMLAALPSGEPTNQWLYLLIPVLAGILAGWYFLRVGENHLEDWFARRIPFNALALGASTACLAVFTGVVAGLLSLGGSWLSSGSLAIGRLTELGPHAWVTAGALALQIGLGTAIGYLIAPLFETDPVLEG</sequence>
<dbReference type="Pfam" id="PF19877">
    <property type="entry name" value="DUF6350"/>
    <property type="match status" value="1"/>
</dbReference>
<feature type="transmembrane region" description="Helical" evidence="1">
    <location>
        <begin position="63"/>
        <end position="84"/>
    </location>
</feature>
<keyword evidence="1" id="KW-1133">Transmembrane helix</keyword>
<gene>
    <name evidence="2" type="ORF">JOF39_001600</name>
</gene>
<keyword evidence="1" id="KW-0812">Transmembrane</keyword>
<proteinExistence type="predicted"/>
<feature type="transmembrane region" description="Helical" evidence="1">
    <location>
        <begin position="403"/>
        <end position="425"/>
    </location>
</feature>
<accession>A0ABS4XPU1</accession>
<feature type="transmembrane region" description="Helical" evidence="1">
    <location>
        <begin position="96"/>
        <end position="116"/>
    </location>
</feature>
<dbReference type="RefSeq" id="WP_229777400.1">
    <property type="nucleotide sequence ID" value="NZ_BMPH01000011.1"/>
</dbReference>
<feature type="transmembrane region" description="Helical" evidence="1">
    <location>
        <begin position="210"/>
        <end position="236"/>
    </location>
</feature>
<feature type="transmembrane region" description="Helical" evidence="1">
    <location>
        <begin position="256"/>
        <end position="277"/>
    </location>
</feature>
<protein>
    <recommendedName>
        <fullName evidence="4">Integral membrane protein</fullName>
    </recommendedName>
</protein>
<dbReference type="InterPro" id="IPR045931">
    <property type="entry name" value="DUF6350"/>
</dbReference>
<keyword evidence="1" id="KW-0472">Membrane</keyword>
<comment type="caution">
    <text evidence="2">The sequence shown here is derived from an EMBL/GenBank/DDBJ whole genome shotgun (WGS) entry which is preliminary data.</text>
</comment>
<keyword evidence="3" id="KW-1185">Reference proteome</keyword>
<evidence type="ECO:0000313" key="2">
    <source>
        <dbReference type="EMBL" id="MBP2398519.1"/>
    </source>
</evidence>
<feature type="transmembrane region" description="Helical" evidence="1">
    <location>
        <begin position="128"/>
        <end position="151"/>
    </location>
</feature>
<organism evidence="2 3">
    <name type="scientific">Glutamicibacter protophormiae</name>
    <name type="common">Brevibacterium protophormiae</name>
    <dbReference type="NCBI Taxonomy" id="37930"/>
    <lineage>
        <taxon>Bacteria</taxon>
        <taxon>Bacillati</taxon>
        <taxon>Actinomycetota</taxon>
        <taxon>Actinomycetes</taxon>
        <taxon>Micrococcales</taxon>
        <taxon>Micrococcaceae</taxon>
        <taxon>Glutamicibacter</taxon>
    </lineage>
</organism>
<feature type="transmembrane region" description="Helical" evidence="1">
    <location>
        <begin position="359"/>
        <end position="382"/>
    </location>
</feature>